<keyword evidence="1 5" id="KW-0238">DNA-binding</keyword>
<feature type="domain" description="HTH luxR-type" evidence="3">
    <location>
        <begin position="149"/>
        <end position="214"/>
    </location>
</feature>
<dbReference type="PRINTS" id="PR00038">
    <property type="entry name" value="HTHLUXR"/>
</dbReference>
<dbReference type="PANTHER" id="PTHR45566">
    <property type="entry name" value="HTH-TYPE TRANSCRIPTIONAL REGULATOR YHJB-RELATED"/>
    <property type="match status" value="1"/>
</dbReference>
<organism evidence="5 6">
    <name type="scientific">Henriciella barbarensis</name>
    <dbReference type="NCBI Taxonomy" id="86342"/>
    <lineage>
        <taxon>Bacteria</taxon>
        <taxon>Pseudomonadati</taxon>
        <taxon>Pseudomonadota</taxon>
        <taxon>Alphaproteobacteria</taxon>
        <taxon>Hyphomonadales</taxon>
        <taxon>Hyphomonadaceae</taxon>
        <taxon>Henriciella</taxon>
    </lineage>
</organism>
<reference evidence="5 6" key="1">
    <citation type="submission" date="2018-08" db="EMBL/GenBank/DDBJ databases">
        <title>Henriciella mobilis sp. nov., isolated from seawater.</title>
        <authorList>
            <person name="Cheng H."/>
            <person name="Wu Y.-H."/>
            <person name="Xu X.-W."/>
            <person name="Guo L.-L."/>
        </authorList>
    </citation>
    <scope>NUCLEOTIDE SEQUENCE [LARGE SCALE GENOMIC DNA]</scope>
    <source>
        <strain evidence="5 6">CCUG66934</strain>
    </source>
</reference>
<keyword evidence="6" id="KW-1185">Reference proteome</keyword>
<dbReference type="GO" id="GO:0000160">
    <property type="term" value="P:phosphorelay signal transduction system"/>
    <property type="evidence" value="ECO:0007669"/>
    <property type="project" value="InterPro"/>
</dbReference>
<dbReference type="RefSeq" id="WP_119380365.1">
    <property type="nucleotide sequence ID" value="NZ_QWGB01000008.1"/>
</dbReference>
<dbReference type="Pfam" id="PF00196">
    <property type="entry name" value="GerE"/>
    <property type="match status" value="1"/>
</dbReference>
<dbReference type="AlphaFoldDB" id="A0A399QRU4"/>
<dbReference type="InterPro" id="IPR036388">
    <property type="entry name" value="WH-like_DNA-bd_sf"/>
</dbReference>
<dbReference type="CDD" id="cd06170">
    <property type="entry name" value="LuxR_C_like"/>
    <property type="match status" value="1"/>
</dbReference>
<dbReference type="SUPFAM" id="SSF52172">
    <property type="entry name" value="CheY-like"/>
    <property type="match status" value="1"/>
</dbReference>
<protein>
    <submittedName>
        <fullName evidence="5">DNA-binding response regulator</fullName>
    </submittedName>
</protein>
<evidence type="ECO:0000256" key="2">
    <source>
        <dbReference type="PROSITE-ProRule" id="PRU00169"/>
    </source>
</evidence>
<dbReference type="InterPro" id="IPR016032">
    <property type="entry name" value="Sig_transdc_resp-reg_C-effctor"/>
</dbReference>
<dbReference type="InterPro" id="IPR001789">
    <property type="entry name" value="Sig_transdc_resp-reg_receiver"/>
</dbReference>
<dbReference type="SMART" id="SM00448">
    <property type="entry name" value="REC"/>
    <property type="match status" value="1"/>
</dbReference>
<dbReference type="Gene3D" id="1.10.10.10">
    <property type="entry name" value="Winged helix-like DNA-binding domain superfamily/Winged helix DNA-binding domain"/>
    <property type="match status" value="1"/>
</dbReference>
<evidence type="ECO:0000259" key="4">
    <source>
        <dbReference type="PROSITE" id="PS50110"/>
    </source>
</evidence>
<dbReference type="OrthoDB" id="3679796at2"/>
<dbReference type="Proteomes" id="UP000265431">
    <property type="component" value="Unassembled WGS sequence"/>
</dbReference>
<dbReference type="InterPro" id="IPR011006">
    <property type="entry name" value="CheY-like_superfamily"/>
</dbReference>
<comment type="caution">
    <text evidence="5">The sequence shown here is derived from an EMBL/GenBank/DDBJ whole genome shotgun (WGS) entry which is preliminary data.</text>
</comment>
<dbReference type="Pfam" id="PF00072">
    <property type="entry name" value="Response_reg"/>
    <property type="match status" value="1"/>
</dbReference>
<evidence type="ECO:0000313" key="6">
    <source>
        <dbReference type="Proteomes" id="UP000265431"/>
    </source>
</evidence>
<accession>A0A399QRU4</accession>
<dbReference type="CDD" id="cd00156">
    <property type="entry name" value="REC"/>
    <property type="match status" value="1"/>
</dbReference>
<dbReference type="PROSITE" id="PS50043">
    <property type="entry name" value="HTH_LUXR_2"/>
    <property type="match status" value="1"/>
</dbReference>
<dbReference type="Gene3D" id="3.40.50.2300">
    <property type="match status" value="1"/>
</dbReference>
<keyword evidence="2" id="KW-0597">Phosphoprotein</keyword>
<proteinExistence type="predicted"/>
<dbReference type="PROSITE" id="PS50110">
    <property type="entry name" value="RESPONSE_REGULATORY"/>
    <property type="match status" value="1"/>
</dbReference>
<name>A0A399QRU4_9PROT</name>
<evidence type="ECO:0000256" key="1">
    <source>
        <dbReference type="ARBA" id="ARBA00023125"/>
    </source>
</evidence>
<feature type="domain" description="Response regulatory" evidence="4">
    <location>
        <begin position="7"/>
        <end position="124"/>
    </location>
</feature>
<dbReference type="GO" id="GO:0003677">
    <property type="term" value="F:DNA binding"/>
    <property type="evidence" value="ECO:0007669"/>
    <property type="project" value="UniProtKB-KW"/>
</dbReference>
<dbReference type="InterPro" id="IPR051015">
    <property type="entry name" value="EvgA-like"/>
</dbReference>
<sequence>MPERAGSIAIIDDHDLFLQGLALIVKRDFPAFEVVTVTEASGILDKLANGTRFDLIICDLIMSEMNGLAFVDTIRKQGHRVPVLMLSGINSVPPIVEMQAVGANGYIHKSQGSRALSNAVDAVRDNPFGFKDFSEEASGMGTLVADADRIPDLPKLGDRQIEVLKLLCVGGQNSEIARALSISENTVKTHLKYIFVELGVSRRTECVQRAQQLGLI</sequence>
<gene>
    <name evidence="5" type="ORF">D1224_12880</name>
</gene>
<feature type="modified residue" description="4-aspartylphosphate" evidence="2">
    <location>
        <position position="59"/>
    </location>
</feature>
<dbReference type="SMART" id="SM00421">
    <property type="entry name" value="HTH_LUXR"/>
    <property type="match status" value="1"/>
</dbReference>
<dbReference type="InterPro" id="IPR000792">
    <property type="entry name" value="Tscrpt_reg_LuxR_C"/>
</dbReference>
<dbReference type="SUPFAM" id="SSF46894">
    <property type="entry name" value="C-terminal effector domain of the bipartite response regulators"/>
    <property type="match status" value="1"/>
</dbReference>
<dbReference type="PANTHER" id="PTHR45566:SF2">
    <property type="entry name" value="NARL SUBFAMILY"/>
    <property type="match status" value="1"/>
</dbReference>
<dbReference type="EMBL" id="QWGB01000008">
    <property type="protein sequence ID" value="RIJ21646.1"/>
    <property type="molecule type" value="Genomic_DNA"/>
</dbReference>
<dbReference type="GO" id="GO:0006355">
    <property type="term" value="P:regulation of DNA-templated transcription"/>
    <property type="evidence" value="ECO:0007669"/>
    <property type="project" value="InterPro"/>
</dbReference>
<evidence type="ECO:0000313" key="5">
    <source>
        <dbReference type="EMBL" id="RIJ21646.1"/>
    </source>
</evidence>
<evidence type="ECO:0000259" key="3">
    <source>
        <dbReference type="PROSITE" id="PS50043"/>
    </source>
</evidence>